<evidence type="ECO:0000313" key="15">
    <source>
        <dbReference type="EMBL" id="GAA3962612.1"/>
    </source>
</evidence>
<organism evidence="15 16">
    <name type="scientific">Allohahella marinimesophila</name>
    <dbReference type="NCBI Taxonomy" id="1054972"/>
    <lineage>
        <taxon>Bacteria</taxon>
        <taxon>Pseudomonadati</taxon>
        <taxon>Pseudomonadota</taxon>
        <taxon>Gammaproteobacteria</taxon>
        <taxon>Oceanospirillales</taxon>
        <taxon>Hahellaceae</taxon>
        <taxon>Allohahella</taxon>
    </lineage>
</organism>
<keyword evidence="8 11" id="KW-0413">Isomerase</keyword>
<keyword evidence="4 11" id="KW-0378">Hydrolase</keyword>
<evidence type="ECO:0000256" key="7">
    <source>
        <dbReference type="ARBA" id="ARBA00023125"/>
    </source>
</evidence>
<dbReference type="PROSITE" id="PS51198">
    <property type="entry name" value="UVRD_HELICASE_ATP_BIND"/>
    <property type="match status" value="1"/>
</dbReference>
<keyword evidence="7 11" id="KW-0238">DNA-binding</keyword>
<dbReference type="InterPro" id="IPR000212">
    <property type="entry name" value="DNA_helicase_UvrD/REP"/>
</dbReference>
<dbReference type="InterPro" id="IPR013986">
    <property type="entry name" value="DExx_box_DNA_helicase_dom_sf"/>
</dbReference>
<comment type="catalytic activity">
    <reaction evidence="10 11">
        <text>ATP + H2O = ADP + phosphate + H(+)</text>
        <dbReference type="Rhea" id="RHEA:13065"/>
        <dbReference type="ChEBI" id="CHEBI:15377"/>
        <dbReference type="ChEBI" id="CHEBI:15378"/>
        <dbReference type="ChEBI" id="CHEBI:30616"/>
        <dbReference type="ChEBI" id="CHEBI:43474"/>
        <dbReference type="ChEBI" id="CHEBI:456216"/>
        <dbReference type="EC" id="5.6.2.4"/>
    </reaction>
</comment>
<evidence type="ECO:0000313" key="16">
    <source>
        <dbReference type="Proteomes" id="UP001501337"/>
    </source>
</evidence>
<dbReference type="EC" id="5.6.2.4" evidence="11"/>
<dbReference type="SUPFAM" id="SSF52540">
    <property type="entry name" value="P-loop containing nucleoside triphosphate hydrolases"/>
    <property type="match status" value="1"/>
</dbReference>
<feature type="binding site" evidence="12">
    <location>
        <begin position="24"/>
        <end position="31"/>
    </location>
    <ligand>
        <name>ATP</name>
        <dbReference type="ChEBI" id="CHEBI:30616"/>
    </ligand>
</feature>
<dbReference type="PROSITE" id="PS51217">
    <property type="entry name" value="UVRD_HELICASE_CTER"/>
    <property type="match status" value="1"/>
</dbReference>
<dbReference type="RefSeq" id="WP_344805981.1">
    <property type="nucleotide sequence ID" value="NZ_BAABBO010000009.1"/>
</dbReference>
<evidence type="ECO:0000256" key="10">
    <source>
        <dbReference type="ARBA" id="ARBA00048988"/>
    </source>
</evidence>
<dbReference type="CDD" id="cd18807">
    <property type="entry name" value="SF1_C_UvrD"/>
    <property type="match status" value="1"/>
</dbReference>
<dbReference type="HAMAP" id="MF_01920">
    <property type="entry name" value="Helicase_Rep"/>
    <property type="match status" value="1"/>
</dbReference>
<evidence type="ECO:0000259" key="14">
    <source>
        <dbReference type="PROSITE" id="PS51217"/>
    </source>
</evidence>
<feature type="domain" description="UvrD-like helicase C-terminal" evidence="14">
    <location>
        <begin position="293"/>
        <end position="586"/>
    </location>
</feature>
<evidence type="ECO:0000256" key="4">
    <source>
        <dbReference type="ARBA" id="ARBA00022801"/>
    </source>
</evidence>
<dbReference type="Proteomes" id="UP001501337">
    <property type="component" value="Unassembled WGS sequence"/>
</dbReference>
<dbReference type="Gene3D" id="1.10.10.160">
    <property type="match status" value="1"/>
</dbReference>
<evidence type="ECO:0000256" key="6">
    <source>
        <dbReference type="ARBA" id="ARBA00022840"/>
    </source>
</evidence>
<evidence type="ECO:0000256" key="9">
    <source>
        <dbReference type="ARBA" id="ARBA00034617"/>
    </source>
</evidence>
<dbReference type="Pfam" id="PF00580">
    <property type="entry name" value="UvrD-helicase"/>
    <property type="match status" value="1"/>
</dbReference>
<evidence type="ECO:0000256" key="5">
    <source>
        <dbReference type="ARBA" id="ARBA00022806"/>
    </source>
</evidence>
<dbReference type="PANTHER" id="PTHR11070:SF64">
    <property type="entry name" value="ATP-DEPENDENT DNA HELICASE REP"/>
    <property type="match status" value="1"/>
</dbReference>
<gene>
    <name evidence="15" type="primary">rep_1</name>
    <name evidence="11" type="synonym">rep</name>
    <name evidence="15" type="ORF">GCM10022278_20690</name>
</gene>
<dbReference type="PANTHER" id="PTHR11070">
    <property type="entry name" value="UVRD / RECB / PCRA DNA HELICASE FAMILY MEMBER"/>
    <property type="match status" value="1"/>
</dbReference>
<comment type="subunit">
    <text evidence="11">Homodimer.</text>
</comment>
<keyword evidence="16" id="KW-1185">Reference proteome</keyword>
<evidence type="ECO:0000256" key="3">
    <source>
        <dbReference type="ARBA" id="ARBA00022741"/>
    </source>
</evidence>
<dbReference type="InterPro" id="IPR027417">
    <property type="entry name" value="P-loop_NTPase"/>
</dbReference>
<feature type="binding site" evidence="11">
    <location>
        <position position="290"/>
    </location>
    <ligand>
        <name>ATP</name>
        <dbReference type="ChEBI" id="CHEBI:30616"/>
    </ligand>
</feature>
<evidence type="ECO:0000256" key="8">
    <source>
        <dbReference type="ARBA" id="ARBA00023235"/>
    </source>
</evidence>
<evidence type="ECO:0000256" key="2">
    <source>
        <dbReference type="ARBA" id="ARBA00022705"/>
    </source>
</evidence>
<dbReference type="GO" id="GO:0004386">
    <property type="term" value="F:helicase activity"/>
    <property type="evidence" value="ECO:0007669"/>
    <property type="project" value="UniProtKB-KW"/>
</dbReference>
<comment type="similarity">
    <text evidence="1 11">Belongs to the helicase family. UvrD subfamily.</text>
</comment>
<dbReference type="InterPro" id="IPR014017">
    <property type="entry name" value="DNA_helicase_UvrD-like_C"/>
</dbReference>
<dbReference type="CDD" id="cd17932">
    <property type="entry name" value="DEXQc_UvrD"/>
    <property type="match status" value="1"/>
</dbReference>
<dbReference type="Pfam" id="PF13361">
    <property type="entry name" value="UvrD_C"/>
    <property type="match status" value="1"/>
</dbReference>
<keyword evidence="6 11" id="KW-0067">ATP-binding</keyword>
<name>A0ABP7PAZ8_9GAMM</name>
<feature type="domain" description="UvrD-like helicase ATP-binding" evidence="13">
    <location>
        <begin position="3"/>
        <end position="292"/>
    </location>
</feature>
<dbReference type="InterPro" id="IPR014016">
    <property type="entry name" value="UvrD-like_ATP-bd"/>
</dbReference>
<evidence type="ECO:0000256" key="12">
    <source>
        <dbReference type="PROSITE-ProRule" id="PRU00560"/>
    </source>
</evidence>
<evidence type="ECO:0000256" key="1">
    <source>
        <dbReference type="ARBA" id="ARBA00009922"/>
    </source>
</evidence>
<dbReference type="Gene3D" id="1.10.486.10">
    <property type="entry name" value="PCRA, domain 4"/>
    <property type="match status" value="1"/>
</dbReference>
<dbReference type="Gene3D" id="3.40.50.300">
    <property type="entry name" value="P-loop containing nucleotide triphosphate hydrolases"/>
    <property type="match status" value="2"/>
</dbReference>
<sequence length="694" mass="77978">MFTGLNPQQKAAVRYCDGPVLVLAGAGSGKTSVITRKIGYLIGECGIQARHIAAVTFTNKAAREMRERVQKLLPSSASRGLQISTFHNLGLSILRKEAQYLGRTPALSIFDDQDSKTLLKDLTHRDFGLETEALKRLQSLISDWKNRLVTPERALVEAIALQNRSDGPPDQLLVIAARAFELYEQHLAAYNAVDFDDLITGPVRLFQQHPERLQYWRSRIHYLLVDEYQDTNDSQYELVRQLVGARQALTVVGDDDQSIYSWRGAKPQNLVRLQDDFPTLKLIKLEQNYRSSGRILKAANAVIANNPHVFEKTLWSELGVGDEIRIVKTLNEEAEVGLVAMEIIDRRLQSRSTYGDFAVLYRSNHQSRLLELKLQSLQIPYRMSGGTSFFSRSEVKDAMAYLRVLTNPRDDGALLRIINTPKREIGASSVQRLRDYAARHSCSLLEAAEVLADPEQAARSASEDVQLPARAAASLQTFLHQLHGIRRGTSDGGATDAGKQLKEWFIALDFPQWLQQTSSSASQAERRFDNMNALCQQIQRMLDADPELDINGSVSKLVLQDILDGQEEEGADDDAVNLLTLHAAKGLEFPHVYILGMEEEILPHRNSTEPEQIEEERRLFYVGITRAKQTLTMTYAGVRKQYGEKLTTTISRFAEELPQEDVIHEGLTRPSKEASRARGRATLDALFKDLANDL</sequence>
<dbReference type="EMBL" id="BAABBO010000009">
    <property type="protein sequence ID" value="GAA3962612.1"/>
    <property type="molecule type" value="Genomic_DNA"/>
</dbReference>
<keyword evidence="3 11" id="KW-0547">Nucleotide-binding</keyword>
<comment type="catalytic activity">
    <reaction evidence="9 11">
        <text>Couples ATP hydrolysis with the unwinding of duplex DNA by translocating in the 3'-5' direction.</text>
        <dbReference type="EC" id="5.6.2.4"/>
    </reaction>
</comment>
<accession>A0ABP7PAZ8</accession>
<evidence type="ECO:0000256" key="11">
    <source>
        <dbReference type="HAMAP-Rule" id="MF_01920"/>
    </source>
</evidence>
<keyword evidence="5 11" id="KW-0347">Helicase</keyword>
<proteinExistence type="inferred from homology"/>
<dbReference type="InterPro" id="IPR005752">
    <property type="entry name" value="Helicase_Rep"/>
</dbReference>
<keyword evidence="2 11" id="KW-0235">DNA replication</keyword>
<evidence type="ECO:0000259" key="13">
    <source>
        <dbReference type="PROSITE" id="PS51198"/>
    </source>
</evidence>
<protein>
    <recommendedName>
        <fullName evidence="11">ATP-dependent DNA helicase Rep</fullName>
        <ecNumber evidence="11">5.6.2.4</ecNumber>
    </recommendedName>
    <alternativeName>
        <fullName evidence="11">DNA 3'-5' helicase Rep</fullName>
    </alternativeName>
</protein>
<comment type="function">
    <text evidence="11">Rep helicase is a single-stranded DNA-dependent ATPase involved in DNA replication; it can initiate unwinding at a nick in the DNA. It binds to the single-stranded DNA and acts in a progressive fashion along the DNA in the 3' to 5' direction.</text>
</comment>
<reference evidence="16" key="1">
    <citation type="journal article" date="2019" name="Int. J. Syst. Evol. Microbiol.">
        <title>The Global Catalogue of Microorganisms (GCM) 10K type strain sequencing project: providing services to taxonomists for standard genome sequencing and annotation.</title>
        <authorList>
            <consortium name="The Broad Institute Genomics Platform"/>
            <consortium name="The Broad Institute Genome Sequencing Center for Infectious Disease"/>
            <person name="Wu L."/>
            <person name="Ma J."/>
        </authorList>
    </citation>
    <scope>NUCLEOTIDE SEQUENCE [LARGE SCALE GENOMIC DNA]</scope>
    <source>
        <strain evidence="16">JCM 17555</strain>
    </source>
</reference>
<comment type="caution">
    <text evidence="15">The sequence shown here is derived from an EMBL/GenBank/DDBJ whole genome shotgun (WGS) entry which is preliminary data.</text>
</comment>